<dbReference type="GO" id="GO:0009922">
    <property type="term" value="F:fatty acid elongase activity"/>
    <property type="evidence" value="ECO:0007669"/>
    <property type="project" value="UniProtKB-EC"/>
</dbReference>
<evidence type="ECO:0000256" key="9">
    <source>
        <dbReference type="ARBA" id="ARBA00022516"/>
    </source>
</evidence>
<keyword evidence="9" id="KW-0444">Lipid biosynthesis</keyword>
<evidence type="ECO:0000256" key="23">
    <source>
        <dbReference type="ARBA" id="ARBA00023295"/>
    </source>
</evidence>
<evidence type="ECO:0000256" key="5">
    <source>
        <dbReference type="ARBA" id="ARBA00012045"/>
    </source>
</evidence>
<dbReference type="InterPro" id="IPR002076">
    <property type="entry name" value="ELO_fam"/>
</dbReference>
<organism evidence="27 28">
    <name type="scientific">Solea senegalensis</name>
    <name type="common">Senegalese sole</name>
    <dbReference type="NCBI Taxonomy" id="28829"/>
    <lineage>
        <taxon>Eukaryota</taxon>
        <taxon>Metazoa</taxon>
        <taxon>Chordata</taxon>
        <taxon>Craniata</taxon>
        <taxon>Vertebrata</taxon>
        <taxon>Euteleostomi</taxon>
        <taxon>Actinopterygii</taxon>
        <taxon>Neopterygii</taxon>
        <taxon>Teleostei</taxon>
        <taxon>Neoteleostei</taxon>
        <taxon>Acanthomorphata</taxon>
        <taxon>Carangaria</taxon>
        <taxon>Pleuronectiformes</taxon>
        <taxon>Pleuronectoidei</taxon>
        <taxon>Soleidae</taxon>
        <taxon>Solea</taxon>
    </lineage>
</organism>
<sequence>MSHLRSALHKSKRSGLKMVETAKPQRKRTKRAVKDEETMSAASPSSYHTFPDPADVVQLRSQLLNWYDKEKRELPWRTLALTELDLNIRTYAVWVSEIMLQQTQVVTVKEYYNKWMKRWPTVQDLSTATLEEVNQMWAGLGYYSRGKRLHEGAQKVVTELKGQMPRTVDGLLKELPGVGRYTAAAIGSIALGQVTGVVDGNVIRVLCRLRAIGADSTSPAVTEALWTLANTLVDPERPGDFNQSHCHSYSKVVVKQDQNSKKLFGKQERKTLAVPDIEDCLSRGTCPLCPSQPWDDDLGVQNFPRKPAKKPPRVERTLTCVVIRRREEGEDEYLLTQRPDKGLLAGLWQFPSLVLEEENSEIKQKRALCTVINGILETHVTESLLQYIGEVVHIFSHIHQTYVVHIVHLKDGTTQTQTKNAQWLTRSALQEAAVSTGVKKIVKLYDSLDNHKEKTSKKAKKQNISDVKTAKKPQTSKRVTHTLSGRECSKMTSDVSSNMSVYQWIVENGDKRTDPWLLVYSPVPVSLIFLLYLGVVWAGPRLMKHREPVDLRVVLIVYNFAMVGLSAYMFYEFLVTSWLSNYSYLCQPVDYSTSPLAMRMAGVCWWFFFSKVIELSDTIFFILRKKSSQVTFLHVYHHATMIFNWWAGVKYVAGGQSFFIGLVNTFVHVVMYSYYGLAAVGPHMQKYLWWKRYITRLQLLQFVMFLLHTGYNLFTECDFPDSMNTLVFGYCVTLIILFSNFYYQSYLNKKTK</sequence>
<name>A0AAV6SB68_SOLSE</name>
<evidence type="ECO:0000256" key="16">
    <source>
        <dbReference type="ARBA" id="ARBA00022989"/>
    </source>
</evidence>
<keyword evidence="16 25" id="KW-1133">Transmembrane helix</keyword>
<feature type="transmembrane region" description="Helical" evidence="25">
    <location>
        <begin position="659"/>
        <end position="681"/>
    </location>
</feature>
<dbReference type="CDD" id="cd03431">
    <property type="entry name" value="NUDIX_DNA_Glycosylase_C-MutY"/>
    <property type="match status" value="1"/>
</dbReference>
<evidence type="ECO:0000256" key="21">
    <source>
        <dbReference type="ARBA" id="ARBA00023160"/>
    </source>
</evidence>
<keyword evidence="23" id="KW-0326">Glycosidase</keyword>
<evidence type="ECO:0000256" key="4">
    <source>
        <dbReference type="ARBA" id="ARBA00008343"/>
    </source>
</evidence>
<dbReference type="GO" id="GO:0051539">
    <property type="term" value="F:4 iron, 4 sulfur cluster binding"/>
    <property type="evidence" value="ECO:0007669"/>
    <property type="project" value="UniProtKB-KW"/>
</dbReference>
<evidence type="ECO:0000256" key="25">
    <source>
        <dbReference type="SAM" id="Phobius"/>
    </source>
</evidence>
<dbReference type="InterPro" id="IPR003265">
    <property type="entry name" value="HhH-GPD_domain"/>
</dbReference>
<comment type="caution">
    <text evidence="27">The sequence shown here is derived from an EMBL/GenBank/DDBJ whole genome shotgun (WGS) entry which is preliminary data.</text>
</comment>
<gene>
    <name evidence="27" type="ORF">JOB18_040531</name>
</gene>
<dbReference type="EC" id="3.2.2.31" evidence="5"/>
<comment type="similarity">
    <text evidence="4">Belongs to the Nth/MutY family.</text>
</comment>
<keyword evidence="17" id="KW-0408">Iron</keyword>
<evidence type="ECO:0000256" key="13">
    <source>
        <dbReference type="ARBA" id="ARBA00022763"/>
    </source>
</evidence>
<dbReference type="FunFam" id="1.10.340.30:FF:000002">
    <property type="entry name" value="Adenine DNA glycosylase"/>
    <property type="match status" value="1"/>
</dbReference>
<comment type="subcellular location">
    <subcellularLocation>
        <location evidence="3">Membrane</location>
        <topology evidence="3">Multi-pass membrane protein</topology>
    </subcellularLocation>
</comment>
<reference evidence="27 28" key="1">
    <citation type="journal article" date="2021" name="Sci. Rep.">
        <title>Chromosome anchoring in Senegalese sole (Solea senegalensis) reveals sex-associated markers and genome rearrangements in flatfish.</title>
        <authorList>
            <person name="Guerrero-Cozar I."/>
            <person name="Gomez-Garrido J."/>
            <person name="Berbel C."/>
            <person name="Martinez-Blanch J.F."/>
            <person name="Alioto T."/>
            <person name="Claros M.G."/>
            <person name="Gagnaire P.A."/>
            <person name="Manchado M."/>
        </authorList>
    </citation>
    <scope>NUCLEOTIDE SEQUENCE [LARGE SCALE GENOMIC DNA]</scope>
    <source>
        <strain evidence="27">Sse05_10M</strain>
    </source>
</reference>
<dbReference type="GO" id="GO:0046872">
    <property type="term" value="F:metal ion binding"/>
    <property type="evidence" value="ECO:0007669"/>
    <property type="project" value="UniProtKB-KW"/>
</dbReference>
<keyword evidence="19" id="KW-0443">Lipid metabolism</keyword>
<dbReference type="InterPro" id="IPR004036">
    <property type="entry name" value="Endonuclease-III-like_CS2"/>
</dbReference>
<dbReference type="GO" id="GO:0000701">
    <property type="term" value="F:purine-specific mismatch base pair DNA N-glycosylase activity"/>
    <property type="evidence" value="ECO:0007669"/>
    <property type="project" value="UniProtKB-EC"/>
</dbReference>
<evidence type="ECO:0000259" key="26">
    <source>
        <dbReference type="SMART" id="SM00478"/>
    </source>
</evidence>
<keyword evidence="10" id="KW-0808">Transferase</keyword>
<evidence type="ECO:0000313" key="27">
    <source>
        <dbReference type="EMBL" id="KAG7514698.1"/>
    </source>
</evidence>
<keyword evidence="18" id="KW-0411">Iron-sulfur</keyword>
<evidence type="ECO:0000313" key="28">
    <source>
        <dbReference type="Proteomes" id="UP000693946"/>
    </source>
</evidence>
<dbReference type="EMBL" id="JAGKHQ010000006">
    <property type="protein sequence ID" value="KAG7514698.1"/>
    <property type="molecule type" value="Genomic_DNA"/>
</dbReference>
<dbReference type="GO" id="GO:0006298">
    <property type="term" value="P:mismatch repair"/>
    <property type="evidence" value="ECO:0007669"/>
    <property type="project" value="TreeGrafter"/>
</dbReference>
<comment type="catalytic activity">
    <reaction evidence="1">
        <text>Hydrolyzes free adenine bases from 7,8-dihydro-8-oxoguanine:adenine mismatched double-stranded DNA, leaving an apurinic site.</text>
        <dbReference type="EC" id="3.2.2.31"/>
    </reaction>
</comment>
<dbReference type="FunFam" id="3.90.79.10:FF:000026">
    <property type="entry name" value="Adenine DNA glycosylase"/>
    <property type="match status" value="1"/>
</dbReference>
<accession>A0AAV6SB68</accession>
<dbReference type="InterPro" id="IPR000445">
    <property type="entry name" value="HhH_motif"/>
</dbReference>
<feature type="compositionally biased region" description="Basic residues" evidence="24">
    <location>
        <begin position="470"/>
        <end position="480"/>
    </location>
</feature>
<dbReference type="Pfam" id="PF00633">
    <property type="entry name" value="HHH"/>
    <property type="match status" value="1"/>
</dbReference>
<feature type="transmembrane region" description="Helical" evidence="25">
    <location>
        <begin position="693"/>
        <end position="714"/>
    </location>
</feature>
<protein>
    <recommendedName>
        <fullName evidence="7">Adenine DNA glycosylase</fullName>
        <ecNumber evidence="6">2.3.1.199</ecNumber>
        <ecNumber evidence="5">3.2.2.31</ecNumber>
    </recommendedName>
</protein>
<dbReference type="Pfam" id="PF01151">
    <property type="entry name" value="ELO"/>
    <property type="match status" value="1"/>
</dbReference>
<evidence type="ECO:0000256" key="24">
    <source>
        <dbReference type="SAM" id="MobiDB-lite"/>
    </source>
</evidence>
<evidence type="ECO:0000256" key="6">
    <source>
        <dbReference type="ARBA" id="ARBA00012307"/>
    </source>
</evidence>
<keyword evidence="20 25" id="KW-0472">Membrane</keyword>
<feature type="transmembrane region" description="Helical" evidence="25">
    <location>
        <begin position="726"/>
        <end position="743"/>
    </location>
</feature>
<keyword evidence="8" id="KW-0004">4Fe-4S</keyword>
<dbReference type="SMART" id="SM00478">
    <property type="entry name" value="ENDO3c"/>
    <property type="match status" value="1"/>
</dbReference>
<proteinExistence type="inferred from homology"/>
<feature type="compositionally biased region" description="Basic residues" evidence="24">
    <location>
        <begin position="1"/>
        <end position="15"/>
    </location>
</feature>
<dbReference type="GO" id="GO:0034039">
    <property type="term" value="F:8-oxo-7,8-dihydroguanine DNA N-glycosylase activity"/>
    <property type="evidence" value="ECO:0007669"/>
    <property type="project" value="TreeGrafter"/>
</dbReference>
<feature type="transmembrane region" description="Helical" evidence="25">
    <location>
        <begin position="630"/>
        <end position="647"/>
    </location>
</feature>
<dbReference type="Proteomes" id="UP000693946">
    <property type="component" value="Linkage Group LG14"/>
</dbReference>
<dbReference type="AlphaFoldDB" id="A0AAV6SB68"/>
<dbReference type="GO" id="GO:0006633">
    <property type="term" value="P:fatty acid biosynthetic process"/>
    <property type="evidence" value="ECO:0007669"/>
    <property type="project" value="UniProtKB-KW"/>
</dbReference>
<dbReference type="PROSITE" id="PS01188">
    <property type="entry name" value="ELO"/>
    <property type="match status" value="1"/>
</dbReference>
<evidence type="ECO:0000256" key="15">
    <source>
        <dbReference type="ARBA" id="ARBA00022832"/>
    </source>
</evidence>
<evidence type="ECO:0000256" key="11">
    <source>
        <dbReference type="ARBA" id="ARBA00022692"/>
    </source>
</evidence>
<keyword evidence="15" id="KW-0276">Fatty acid metabolism</keyword>
<evidence type="ECO:0000256" key="14">
    <source>
        <dbReference type="ARBA" id="ARBA00022801"/>
    </source>
</evidence>
<evidence type="ECO:0000256" key="2">
    <source>
        <dbReference type="ARBA" id="ARBA00001966"/>
    </source>
</evidence>
<evidence type="ECO:0000256" key="1">
    <source>
        <dbReference type="ARBA" id="ARBA00000843"/>
    </source>
</evidence>
<evidence type="ECO:0000256" key="18">
    <source>
        <dbReference type="ARBA" id="ARBA00023014"/>
    </source>
</evidence>
<keyword evidence="14" id="KW-0378">Hydrolase</keyword>
<feature type="transmembrane region" description="Helical" evidence="25">
    <location>
        <begin position="516"/>
        <end position="539"/>
    </location>
</feature>
<dbReference type="PANTHER" id="PTHR42944">
    <property type="entry name" value="ADENINE DNA GLYCOSYLASE"/>
    <property type="match status" value="1"/>
</dbReference>
<dbReference type="GO" id="GO:0035485">
    <property type="term" value="F:adenine/guanine mispair binding"/>
    <property type="evidence" value="ECO:0007669"/>
    <property type="project" value="TreeGrafter"/>
</dbReference>
<feature type="region of interest" description="Disordered" evidence="24">
    <location>
        <begin position="453"/>
        <end position="483"/>
    </location>
</feature>
<dbReference type="InterPro" id="IPR044298">
    <property type="entry name" value="MIG/MutY"/>
</dbReference>
<keyword evidence="22" id="KW-0234">DNA repair</keyword>
<dbReference type="Pfam" id="PF00730">
    <property type="entry name" value="HhH-GPD"/>
    <property type="match status" value="1"/>
</dbReference>
<feature type="domain" description="HhH-GPD" evidence="26">
    <location>
        <begin position="99"/>
        <end position="248"/>
    </location>
</feature>
<keyword evidence="11 25" id="KW-0812">Transmembrane</keyword>
<evidence type="ECO:0000256" key="17">
    <source>
        <dbReference type="ARBA" id="ARBA00023004"/>
    </source>
</evidence>
<keyword evidence="28" id="KW-1185">Reference proteome</keyword>
<dbReference type="GO" id="GO:0016020">
    <property type="term" value="C:membrane"/>
    <property type="evidence" value="ECO:0007669"/>
    <property type="project" value="UniProtKB-SubCell"/>
</dbReference>
<dbReference type="CDD" id="cd00056">
    <property type="entry name" value="ENDO3c"/>
    <property type="match status" value="1"/>
</dbReference>
<comment type="cofactor">
    <cofactor evidence="2">
        <name>[4Fe-4S] cluster</name>
        <dbReference type="ChEBI" id="CHEBI:49883"/>
    </cofactor>
</comment>
<evidence type="ECO:0000256" key="8">
    <source>
        <dbReference type="ARBA" id="ARBA00022485"/>
    </source>
</evidence>
<evidence type="ECO:0000256" key="3">
    <source>
        <dbReference type="ARBA" id="ARBA00004141"/>
    </source>
</evidence>
<evidence type="ECO:0000256" key="20">
    <source>
        <dbReference type="ARBA" id="ARBA00023136"/>
    </source>
</evidence>
<feature type="region of interest" description="Disordered" evidence="24">
    <location>
        <begin position="1"/>
        <end position="47"/>
    </location>
</feature>
<evidence type="ECO:0000256" key="10">
    <source>
        <dbReference type="ARBA" id="ARBA00022679"/>
    </source>
</evidence>
<evidence type="ECO:0000256" key="7">
    <source>
        <dbReference type="ARBA" id="ARBA00022023"/>
    </source>
</evidence>
<dbReference type="InterPro" id="IPR029119">
    <property type="entry name" value="MutY_C"/>
</dbReference>
<feature type="transmembrane region" description="Helical" evidence="25">
    <location>
        <begin position="551"/>
        <end position="571"/>
    </location>
</feature>
<dbReference type="PROSITE" id="PS01155">
    <property type="entry name" value="ENDONUCLEASE_III_2"/>
    <property type="match status" value="1"/>
</dbReference>
<dbReference type="GO" id="GO:0006284">
    <property type="term" value="P:base-excision repair"/>
    <property type="evidence" value="ECO:0007669"/>
    <property type="project" value="InterPro"/>
</dbReference>
<keyword evidence="21" id="KW-0275">Fatty acid biosynthesis</keyword>
<dbReference type="GO" id="GO:0032357">
    <property type="term" value="F:oxidized purine DNA binding"/>
    <property type="evidence" value="ECO:0007669"/>
    <property type="project" value="TreeGrafter"/>
</dbReference>
<dbReference type="Pfam" id="PF14815">
    <property type="entry name" value="NUDIX_4"/>
    <property type="match status" value="1"/>
</dbReference>
<keyword evidence="12" id="KW-0479">Metal-binding</keyword>
<evidence type="ECO:0000256" key="12">
    <source>
        <dbReference type="ARBA" id="ARBA00022723"/>
    </source>
</evidence>
<dbReference type="GO" id="GO:0005634">
    <property type="term" value="C:nucleus"/>
    <property type="evidence" value="ECO:0007669"/>
    <property type="project" value="TreeGrafter"/>
</dbReference>
<evidence type="ECO:0000256" key="22">
    <source>
        <dbReference type="ARBA" id="ARBA00023204"/>
    </source>
</evidence>
<keyword evidence="13" id="KW-0227">DNA damage</keyword>
<dbReference type="PANTHER" id="PTHR42944:SF1">
    <property type="entry name" value="ADENINE DNA GLYCOSYLASE"/>
    <property type="match status" value="1"/>
</dbReference>
<dbReference type="InterPro" id="IPR030457">
    <property type="entry name" value="ELO_CS"/>
</dbReference>
<dbReference type="EC" id="2.3.1.199" evidence="6"/>
<evidence type="ECO:0000256" key="19">
    <source>
        <dbReference type="ARBA" id="ARBA00023098"/>
    </source>
</evidence>